<keyword evidence="2" id="KW-1185">Reference proteome</keyword>
<name>A0A4V2MVG8_9APHY</name>
<gene>
    <name evidence="1" type="ORF">EIP91_007084</name>
</gene>
<protein>
    <submittedName>
        <fullName evidence="1">Uncharacterized protein</fullName>
    </submittedName>
</protein>
<comment type="caution">
    <text evidence="1">The sequence shown here is derived from an EMBL/GenBank/DDBJ whole genome shotgun (WGS) entry which is preliminary data.</text>
</comment>
<dbReference type="Proteomes" id="UP000292702">
    <property type="component" value="Unassembled WGS sequence"/>
</dbReference>
<evidence type="ECO:0000313" key="1">
    <source>
        <dbReference type="EMBL" id="TCD62317.1"/>
    </source>
</evidence>
<dbReference type="OrthoDB" id="10019231at2759"/>
<dbReference type="AlphaFoldDB" id="A0A4V2MVG8"/>
<feature type="non-terminal residue" evidence="1">
    <location>
        <position position="1"/>
    </location>
</feature>
<organism evidence="1 2">
    <name type="scientific">Steccherinum ochraceum</name>
    <dbReference type="NCBI Taxonomy" id="92696"/>
    <lineage>
        <taxon>Eukaryota</taxon>
        <taxon>Fungi</taxon>
        <taxon>Dikarya</taxon>
        <taxon>Basidiomycota</taxon>
        <taxon>Agaricomycotina</taxon>
        <taxon>Agaricomycetes</taxon>
        <taxon>Polyporales</taxon>
        <taxon>Steccherinaceae</taxon>
        <taxon>Steccherinum</taxon>
    </lineage>
</organism>
<dbReference type="EMBL" id="RWJN01000383">
    <property type="protein sequence ID" value="TCD62317.1"/>
    <property type="molecule type" value="Genomic_DNA"/>
</dbReference>
<sequence length="53" mass="6124">FVDYGFEYYPGTAPGFASRPNLSLPEIAKAYNDAFTRSVEWFEKTLRVDSDRK</sequence>
<accession>A0A4V2MVG8</accession>
<reference evidence="1 2" key="1">
    <citation type="submission" date="2018-11" db="EMBL/GenBank/DDBJ databases">
        <title>Genome assembly of Steccherinum ochraceum LE-BIN_3174, the white-rot fungus of the Steccherinaceae family (The Residual Polyporoid clade, Polyporales, Basidiomycota).</title>
        <authorList>
            <person name="Fedorova T.V."/>
            <person name="Glazunova O.A."/>
            <person name="Landesman E.O."/>
            <person name="Moiseenko K.V."/>
            <person name="Psurtseva N.V."/>
            <person name="Savinova O.S."/>
            <person name="Shakhova N.V."/>
            <person name="Tyazhelova T.V."/>
            <person name="Vasina D.V."/>
        </authorList>
    </citation>
    <scope>NUCLEOTIDE SEQUENCE [LARGE SCALE GENOMIC DNA]</scope>
    <source>
        <strain evidence="1 2">LE-BIN_3174</strain>
    </source>
</reference>
<proteinExistence type="predicted"/>
<evidence type="ECO:0000313" key="2">
    <source>
        <dbReference type="Proteomes" id="UP000292702"/>
    </source>
</evidence>